<dbReference type="PANTHER" id="PTHR38477">
    <property type="entry name" value="HYPOTHETICAL EXPORTED PROTEIN"/>
    <property type="match status" value="1"/>
</dbReference>
<gene>
    <name evidence="2" type="ORF">IDJ77_07380</name>
</gene>
<name>A0ABR7WMU8_9SPHI</name>
<keyword evidence="3" id="KW-1185">Reference proteome</keyword>
<reference evidence="2 3" key="1">
    <citation type="submission" date="2020-09" db="EMBL/GenBank/DDBJ databases">
        <title>Novel species of Mucilaginibacter isolated from a glacier on the Tibetan Plateau.</title>
        <authorList>
            <person name="Liu Q."/>
            <person name="Xin Y.-H."/>
        </authorList>
    </citation>
    <scope>NUCLEOTIDE SEQUENCE [LARGE SCALE GENOMIC DNA]</scope>
    <source>
        <strain evidence="2 3">ZT4R22</strain>
    </source>
</reference>
<evidence type="ECO:0000313" key="2">
    <source>
        <dbReference type="EMBL" id="MBD1363627.1"/>
    </source>
</evidence>
<sequence>MKPKPSFALLLALLWCLTALAETPHIDLTRTREKAKQALLFSKERGYNSRYCILIDMSLPSGVKRFMVWDFKKNNAITSGLVSHGCGRSPWSGEWSKDTPAFSNADGSHCTALGKYTVDARGYSAWGINIKYYLTGLESTNSNAYARQIVFHSWEKVSETEVYPNGTPEGWGCPAISNQTMKTVDALLKKQRKKVLMWVYN</sequence>
<feature type="signal peptide" evidence="1">
    <location>
        <begin position="1"/>
        <end position="21"/>
    </location>
</feature>
<accession>A0ABR7WMU8</accession>
<dbReference type="RefSeq" id="WP_191188296.1">
    <property type="nucleotide sequence ID" value="NZ_JACWMY010000003.1"/>
</dbReference>
<feature type="chain" id="PRO_5045990335" evidence="1">
    <location>
        <begin position="22"/>
        <end position="201"/>
    </location>
</feature>
<comment type="caution">
    <text evidence="2">The sequence shown here is derived from an EMBL/GenBank/DDBJ whole genome shotgun (WGS) entry which is preliminary data.</text>
</comment>
<keyword evidence="1" id="KW-0732">Signal</keyword>
<dbReference type="InterPro" id="IPR032676">
    <property type="entry name" value="YkuD_2"/>
</dbReference>
<protein>
    <submittedName>
        <fullName evidence="2">Murein L,D-transpeptidase catalytic domain family protein</fullName>
    </submittedName>
</protein>
<proteinExistence type="predicted"/>
<dbReference type="Pfam" id="PF13645">
    <property type="entry name" value="YkuD_2"/>
    <property type="match status" value="1"/>
</dbReference>
<evidence type="ECO:0000256" key="1">
    <source>
        <dbReference type="SAM" id="SignalP"/>
    </source>
</evidence>
<dbReference type="PANTHER" id="PTHR38477:SF1">
    <property type="entry name" value="MUREIN L,D-TRANSPEPTIDASE CATALYTIC DOMAIN FAMILY PROTEIN"/>
    <property type="match status" value="1"/>
</dbReference>
<dbReference type="EMBL" id="JACWMY010000003">
    <property type="protein sequence ID" value="MBD1363627.1"/>
    <property type="molecule type" value="Genomic_DNA"/>
</dbReference>
<dbReference type="Proteomes" id="UP000606600">
    <property type="component" value="Unassembled WGS sequence"/>
</dbReference>
<organism evidence="2 3">
    <name type="scientific">Mucilaginibacter pankratovii</name>
    <dbReference type="NCBI Taxonomy" id="2772110"/>
    <lineage>
        <taxon>Bacteria</taxon>
        <taxon>Pseudomonadati</taxon>
        <taxon>Bacteroidota</taxon>
        <taxon>Sphingobacteriia</taxon>
        <taxon>Sphingobacteriales</taxon>
        <taxon>Sphingobacteriaceae</taxon>
        <taxon>Mucilaginibacter</taxon>
    </lineage>
</organism>
<evidence type="ECO:0000313" key="3">
    <source>
        <dbReference type="Proteomes" id="UP000606600"/>
    </source>
</evidence>